<dbReference type="STRING" id="1005944.SAMN05192576_2501"/>
<dbReference type="EC" id="3.1.4.58" evidence="2"/>
<reference evidence="3 4" key="1">
    <citation type="submission" date="2016-10" db="EMBL/GenBank/DDBJ databases">
        <authorList>
            <person name="de Groot N.N."/>
        </authorList>
    </citation>
    <scope>NUCLEOTIDE SEQUENCE [LARGE SCALE GENOMIC DNA]</scope>
    <source>
        <strain evidence="3 4">CGMCC 1.11147</strain>
    </source>
</reference>
<dbReference type="Gene3D" id="3.90.1140.10">
    <property type="entry name" value="Cyclic phosphodiesterase"/>
    <property type="match status" value="1"/>
</dbReference>
<keyword evidence="3" id="KW-0436">Ligase</keyword>
<dbReference type="InterPro" id="IPR004175">
    <property type="entry name" value="RNA_CPDase"/>
</dbReference>
<protein>
    <recommendedName>
        <fullName evidence="2">RNA 2',3'-cyclic phosphodiesterase</fullName>
        <shortName evidence="2">RNA 2',3'-CPDase</shortName>
        <ecNumber evidence="2">3.1.4.58</ecNumber>
    </recommendedName>
</protein>
<organism evidence="3 4">
    <name type="scientific">Nocardioides szechwanensis</name>
    <dbReference type="NCBI Taxonomy" id="1005944"/>
    <lineage>
        <taxon>Bacteria</taxon>
        <taxon>Bacillati</taxon>
        <taxon>Actinomycetota</taxon>
        <taxon>Actinomycetes</taxon>
        <taxon>Propionibacteriales</taxon>
        <taxon>Nocardioidaceae</taxon>
        <taxon>Nocardioides</taxon>
    </lineage>
</organism>
<dbReference type="NCBIfam" id="TIGR02258">
    <property type="entry name" value="2_5_ligase"/>
    <property type="match status" value="1"/>
</dbReference>
<comment type="catalytic activity">
    <reaction evidence="2">
        <text>a 3'-end 2',3'-cyclophospho-ribonucleotide-RNA + H2O = a 3'-end 2'-phospho-ribonucleotide-RNA + H(+)</text>
        <dbReference type="Rhea" id="RHEA:11828"/>
        <dbReference type="Rhea" id="RHEA-COMP:10464"/>
        <dbReference type="Rhea" id="RHEA-COMP:17353"/>
        <dbReference type="ChEBI" id="CHEBI:15377"/>
        <dbReference type="ChEBI" id="CHEBI:15378"/>
        <dbReference type="ChEBI" id="CHEBI:83064"/>
        <dbReference type="ChEBI" id="CHEBI:173113"/>
        <dbReference type="EC" id="3.1.4.58"/>
    </reaction>
</comment>
<dbReference type="Proteomes" id="UP000199004">
    <property type="component" value="Unassembled WGS sequence"/>
</dbReference>
<keyword evidence="4" id="KW-1185">Reference proteome</keyword>
<feature type="active site" description="Proton acceptor" evidence="2">
    <location>
        <position position="131"/>
    </location>
</feature>
<comment type="function">
    <text evidence="2">Hydrolyzes RNA 2',3'-cyclic phosphodiester to an RNA 2'-phosphomonoester.</text>
</comment>
<dbReference type="GO" id="GO:0008664">
    <property type="term" value="F:RNA 2',3'-cyclic 3'-phosphodiesterase activity"/>
    <property type="evidence" value="ECO:0007669"/>
    <property type="project" value="UniProtKB-EC"/>
</dbReference>
<evidence type="ECO:0000313" key="4">
    <source>
        <dbReference type="Proteomes" id="UP000199004"/>
    </source>
</evidence>
<feature type="short sequence motif" description="HXTX 2" evidence="2">
    <location>
        <begin position="131"/>
        <end position="134"/>
    </location>
</feature>
<dbReference type="InterPro" id="IPR009097">
    <property type="entry name" value="Cyclic_Pdiesterase"/>
</dbReference>
<dbReference type="GO" id="GO:0004113">
    <property type="term" value="F:2',3'-cyclic-nucleotide 3'-phosphodiesterase activity"/>
    <property type="evidence" value="ECO:0007669"/>
    <property type="project" value="InterPro"/>
</dbReference>
<dbReference type="SUPFAM" id="SSF55144">
    <property type="entry name" value="LigT-like"/>
    <property type="match status" value="1"/>
</dbReference>
<dbReference type="PANTHER" id="PTHR35561">
    <property type="entry name" value="RNA 2',3'-CYCLIC PHOSPHODIESTERASE"/>
    <property type="match status" value="1"/>
</dbReference>
<dbReference type="PANTHER" id="PTHR35561:SF1">
    <property type="entry name" value="RNA 2',3'-CYCLIC PHOSPHODIESTERASE"/>
    <property type="match status" value="1"/>
</dbReference>
<sequence>MGQRMFVAVVPPDDVVEHLDEFLAPRRDAAEFRWAPVEQLHLTLAFLASVPDRRLDDLIERVRAAAARRTPFATRIAGGGAFPDVARARVLYADLALDGDARSSLARLAAGARTAAATSGVEIDGQRFRPHVTVARLGRPTEVSNWVRLLDAYVGPTFTVDQVSLVASHLGEGPRRRPRYEVVETFPLG</sequence>
<dbReference type="AlphaFoldDB" id="A0A1H0CR07"/>
<gene>
    <name evidence="3" type="ORF">SAMN05192576_2501</name>
</gene>
<dbReference type="RefSeq" id="WP_091025101.1">
    <property type="nucleotide sequence ID" value="NZ_BKAE01000006.1"/>
</dbReference>
<keyword evidence="1 2" id="KW-0378">Hydrolase</keyword>
<name>A0A1H0CR07_9ACTN</name>
<dbReference type="GO" id="GO:0016874">
    <property type="term" value="F:ligase activity"/>
    <property type="evidence" value="ECO:0007669"/>
    <property type="project" value="UniProtKB-KW"/>
</dbReference>
<dbReference type="Pfam" id="PF13563">
    <property type="entry name" value="2_5_RNA_ligase2"/>
    <property type="match status" value="1"/>
</dbReference>
<dbReference type="HAMAP" id="MF_01940">
    <property type="entry name" value="RNA_CPDase"/>
    <property type="match status" value="1"/>
</dbReference>
<accession>A0A1H0CR07</accession>
<evidence type="ECO:0000256" key="1">
    <source>
        <dbReference type="ARBA" id="ARBA00022801"/>
    </source>
</evidence>
<proteinExistence type="inferred from homology"/>
<evidence type="ECO:0000313" key="3">
    <source>
        <dbReference type="EMBL" id="SDN60265.1"/>
    </source>
</evidence>
<dbReference type="OrthoDB" id="9787070at2"/>
<feature type="active site" description="Proton donor" evidence="2">
    <location>
        <position position="41"/>
    </location>
</feature>
<comment type="similarity">
    <text evidence="2">Belongs to the 2H phosphoesterase superfamily. ThpR family.</text>
</comment>
<feature type="short sequence motif" description="HXTX 1" evidence="2">
    <location>
        <begin position="41"/>
        <end position="44"/>
    </location>
</feature>
<dbReference type="EMBL" id="FNIC01000003">
    <property type="protein sequence ID" value="SDN60265.1"/>
    <property type="molecule type" value="Genomic_DNA"/>
</dbReference>
<evidence type="ECO:0000256" key="2">
    <source>
        <dbReference type="HAMAP-Rule" id="MF_01940"/>
    </source>
</evidence>